<gene>
    <name evidence="2" type="ORF">B9Z37_03765</name>
</gene>
<keyword evidence="3" id="KW-1185">Reference proteome</keyword>
<feature type="compositionally biased region" description="Basic and acidic residues" evidence="1">
    <location>
        <begin position="16"/>
        <end position="26"/>
    </location>
</feature>
<sequence>MKKPIDFEAPNVNEESYGHEKNHANEKSANVAHQPERLLRLNQVLKLFPVSRSTWYSGVAKQIFPAPVQLSARSVAWIESEILALIASAASKRS</sequence>
<accession>A0A315EEU5</accession>
<evidence type="ECO:0000256" key="1">
    <source>
        <dbReference type="SAM" id="MobiDB-lite"/>
    </source>
</evidence>
<organism evidence="2 3">
    <name type="scientific">Limnohabitans parvus II-B4</name>
    <dbReference type="NCBI Taxonomy" id="1293052"/>
    <lineage>
        <taxon>Bacteria</taxon>
        <taxon>Pseudomonadati</taxon>
        <taxon>Pseudomonadota</taxon>
        <taxon>Betaproteobacteria</taxon>
        <taxon>Burkholderiales</taxon>
        <taxon>Comamonadaceae</taxon>
        <taxon>Limnohabitans</taxon>
    </lineage>
</organism>
<protein>
    <recommendedName>
        <fullName evidence="4">AlpA family transcriptional regulator</fullName>
    </recommendedName>
</protein>
<name>A0A315EEU5_9BURK</name>
<evidence type="ECO:0000313" key="2">
    <source>
        <dbReference type="EMBL" id="PUE55669.1"/>
    </source>
</evidence>
<dbReference type="EMBL" id="NESN01000001">
    <property type="protein sequence ID" value="PUE55669.1"/>
    <property type="molecule type" value="Genomic_DNA"/>
</dbReference>
<dbReference type="Gene3D" id="1.10.238.160">
    <property type="match status" value="1"/>
</dbReference>
<dbReference type="Proteomes" id="UP000250790">
    <property type="component" value="Unassembled WGS sequence"/>
</dbReference>
<dbReference type="Pfam" id="PF05930">
    <property type="entry name" value="Phage_AlpA"/>
    <property type="match status" value="1"/>
</dbReference>
<dbReference type="OrthoDB" id="9182156at2"/>
<evidence type="ECO:0008006" key="4">
    <source>
        <dbReference type="Google" id="ProtNLM"/>
    </source>
</evidence>
<proteinExistence type="predicted"/>
<evidence type="ECO:0000313" key="3">
    <source>
        <dbReference type="Proteomes" id="UP000250790"/>
    </source>
</evidence>
<dbReference type="AlphaFoldDB" id="A0A315EEU5"/>
<feature type="region of interest" description="Disordered" evidence="1">
    <location>
        <begin position="1"/>
        <end position="32"/>
    </location>
</feature>
<dbReference type="InterPro" id="IPR010260">
    <property type="entry name" value="AlpA"/>
</dbReference>
<dbReference type="RefSeq" id="WP_108311659.1">
    <property type="nucleotide sequence ID" value="NZ_NESN01000001.1"/>
</dbReference>
<reference evidence="2 3" key="1">
    <citation type="submission" date="2017-04" db="EMBL/GenBank/DDBJ databases">
        <title>Unexpected and diverse lifestyles within the genus Limnohabitans.</title>
        <authorList>
            <person name="Kasalicky V."/>
            <person name="Mehrshad M."/>
            <person name="Andrei S.-A."/>
            <person name="Salcher M."/>
            <person name="Kratochvilova H."/>
            <person name="Simek K."/>
            <person name="Ghai R."/>
        </authorList>
    </citation>
    <scope>NUCLEOTIDE SEQUENCE [LARGE SCALE GENOMIC DNA]</scope>
    <source>
        <strain evidence="2 3">II-B4</strain>
    </source>
</reference>
<comment type="caution">
    <text evidence="2">The sequence shown here is derived from an EMBL/GenBank/DDBJ whole genome shotgun (WGS) entry which is preliminary data.</text>
</comment>